<evidence type="ECO:0000313" key="3">
    <source>
        <dbReference type="EMBL" id="GAA2926977.1"/>
    </source>
</evidence>
<protein>
    <submittedName>
        <fullName evidence="3">Uncharacterized protein</fullName>
    </submittedName>
</protein>
<reference evidence="4" key="1">
    <citation type="journal article" date="2019" name="Int. J. Syst. Evol. Microbiol.">
        <title>The Global Catalogue of Microorganisms (GCM) 10K type strain sequencing project: providing services to taxonomists for standard genome sequencing and annotation.</title>
        <authorList>
            <consortium name="The Broad Institute Genomics Platform"/>
            <consortium name="The Broad Institute Genome Sequencing Center for Infectious Disease"/>
            <person name="Wu L."/>
            <person name="Ma J."/>
        </authorList>
    </citation>
    <scope>NUCLEOTIDE SEQUENCE [LARGE SCALE GENOMIC DNA]</scope>
    <source>
        <strain evidence="4">JCM 9088</strain>
    </source>
</reference>
<dbReference type="EMBL" id="BAAAUD010000012">
    <property type="protein sequence ID" value="GAA2926977.1"/>
    <property type="molecule type" value="Genomic_DNA"/>
</dbReference>
<sequence>MEAVGEQGLMRGRFTLVGAGALGAGVVAAGVWLIRLRPPSSLAGSPSVDVTVRAQKSKYPDVAETAGGCPPARTGVRAAAQGQGRRRAGTARGPGLRPA</sequence>
<keyword evidence="2" id="KW-1133">Transmembrane helix</keyword>
<proteinExistence type="predicted"/>
<dbReference type="Proteomes" id="UP001500403">
    <property type="component" value="Unassembled WGS sequence"/>
</dbReference>
<comment type="caution">
    <text evidence="3">The sequence shown here is derived from an EMBL/GenBank/DDBJ whole genome shotgun (WGS) entry which is preliminary data.</text>
</comment>
<evidence type="ECO:0000256" key="1">
    <source>
        <dbReference type="SAM" id="MobiDB-lite"/>
    </source>
</evidence>
<keyword evidence="2" id="KW-0812">Transmembrane</keyword>
<organism evidence="3 4">
    <name type="scientific">Streptomyces enissocaesilis</name>
    <dbReference type="NCBI Taxonomy" id="332589"/>
    <lineage>
        <taxon>Bacteria</taxon>
        <taxon>Bacillati</taxon>
        <taxon>Actinomycetota</taxon>
        <taxon>Actinomycetes</taxon>
        <taxon>Kitasatosporales</taxon>
        <taxon>Streptomycetaceae</taxon>
        <taxon>Streptomyces</taxon>
        <taxon>Streptomyces rochei group</taxon>
    </lineage>
</organism>
<feature type="compositionally biased region" description="Low complexity" evidence="1">
    <location>
        <begin position="72"/>
        <end position="83"/>
    </location>
</feature>
<evidence type="ECO:0000256" key="2">
    <source>
        <dbReference type="SAM" id="Phobius"/>
    </source>
</evidence>
<gene>
    <name evidence="3" type="ORF">GCM10010446_09240</name>
</gene>
<keyword evidence="2" id="KW-0472">Membrane</keyword>
<feature type="region of interest" description="Disordered" evidence="1">
    <location>
        <begin position="62"/>
        <end position="99"/>
    </location>
</feature>
<feature type="compositionally biased region" description="Low complexity" evidence="1">
    <location>
        <begin position="90"/>
        <end position="99"/>
    </location>
</feature>
<feature type="transmembrane region" description="Helical" evidence="2">
    <location>
        <begin position="14"/>
        <end position="34"/>
    </location>
</feature>
<evidence type="ECO:0000313" key="4">
    <source>
        <dbReference type="Proteomes" id="UP001500403"/>
    </source>
</evidence>
<name>A0ABP6JCX1_9ACTN</name>
<keyword evidence="4" id="KW-1185">Reference proteome</keyword>
<accession>A0ABP6JCX1</accession>